<proteinExistence type="inferred from homology"/>
<name>A0A1G7T2K6_9ACTN</name>
<evidence type="ECO:0000256" key="4">
    <source>
        <dbReference type="ARBA" id="ARBA00008333"/>
    </source>
</evidence>
<dbReference type="NCBIfam" id="NF041756">
    <property type="entry name" value="EfeU"/>
    <property type="match status" value="1"/>
</dbReference>
<feature type="transmembrane region" description="Helical" evidence="9">
    <location>
        <begin position="170"/>
        <end position="191"/>
    </location>
</feature>
<dbReference type="InterPro" id="IPR038352">
    <property type="entry name" value="Imelysin_sf"/>
</dbReference>
<dbReference type="GO" id="GO:0030313">
    <property type="term" value="C:cell envelope"/>
    <property type="evidence" value="ECO:0007669"/>
    <property type="project" value="UniProtKB-SubCell"/>
</dbReference>
<dbReference type="InterPro" id="IPR004923">
    <property type="entry name" value="FTR1/Fip1/EfeU"/>
</dbReference>
<reference evidence="11 12" key="1">
    <citation type="submission" date="2016-10" db="EMBL/GenBank/DDBJ databases">
        <authorList>
            <person name="de Groot N.N."/>
        </authorList>
    </citation>
    <scope>NUCLEOTIDE SEQUENCE [LARGE SCALE GENOMIC DNA]</scope>
    <source>
        <strain evidence="11 12">CPCC 201354</strain>
    </source>
</reference>
<feature type="transmembrane region" description="Helical" evidence="9">
    <location>
        <begin position="95"/>
        <end position="114"/>
    </location>
</feature>
<feature type="transmembrane region" description="Helical" evidence="9">
    <location>
        <begin position="268"/>
        <end position="287"/>
    </location>
</feature>
<evidence type="ECO:0000256" key="5">
    <source>
        <dbReference type="ARBA" id="ARBA00022692"/>
    </source>
</evidence>
<keyword evidence="12" id="KW-1185">Reference proteome</keyword>
<dbReference type="InterPro" id="IPR034981">
    <property type="entry name" value="Imelysin-like_EfeO/Algp7"/>
</dbReference>
<accession>A0A1G7T2K6</accession>
<evidence type="ECO:0000313" key="11">
    <source>
        <dbReference type="EMBL" id="SDG29533.1"/>
    </source>
</evidence>
<evidence type="ECO:0000256" key="2">
    <source>
        <dbReference type="ARBA" id="ARBA00004196"/>
    </source>
</evidence>
<feature type="transmembrane region" description="Helical" evidence="9">
    <location>
        <begin position="63"/>
        <end position="83"/>
    </location>
</feature>
<feature type="domain" description="Imelysin-like" evidence="10">
    <location>
        <begin position="450"/>
        <end position="681"/>
    </location>
</feature>
<dbReference type="PANTHER" id="PTHR31632">
    <property type="entry name" value="IRON TRANSPORTER FTH1"/>
    <property type="match status" value="1"/>
</dbReference>
<dbReference type="STRING" id="504805.SAMN05421505_10376"/>
<keyword evidence="8 9" id="KW-0472">Membrane</keyword>
<dbReference type="GO" id="GO:0033573">
    <property type="term" value="C:high-affinity iron permease complex"/>
    <property type="evidence" value="ECO:0007669"/>
    <property type="project" value="InterPro"/>
</dbReference>
<comment type="similarity">
    <text evidence="4">Belongs to the oxidase-dependent Fe transporter (OFeT) (TC 9.A.10.1) family.</text>
</comment>
<evidence type="ECO:0000256" key="6">
    <source>
        <dbReference type="ARBA" id="ARBA00022729"/>
    </source>
</evidence>
<keyword evidence="7 9" id="KW-1133">Transmembrane helix</keyword>
<dbReference type="Gene3D" id="1.20.1420.20">
    <property type="entry name" value="M75 peptidase, HXXE motif"/>
    <property type="match status" value="1"/>
</dbReference>
<feature type="transmembrane region" description="Helical" evidence="9">
    <location>
        <begin position="30"/>
        <end position="51"/>
    </location>
</feature>
<feature type="transmembrane region" description="Helical" evidence="9">
    <location>
        <begin position="130"/>
        <end position="150"/>
    </location>
</feature>
<dbReference type="AlphaFoldDB" id="A0A1G7T2K6"/>
<dbReference type="GO" id="GO:0015093">
    <property type="term" value="F:ferrous iron transmembrane transporter activity"/>
    <property type="evidence" value="ECO:0007669"/>
    <property type="project" value="TreeGrafter"/>
</dbReference>
<gene>
    <name evidence="11" type="ORF">SAMN05421505_10376</name>
</gene>
<feature type="transmembrane region" description="Helical" evidence="9">
    <location>
        <begin position="308"/>
        <end position="332"/>
    </location>
</feature>
<feature type="transmembrane region" description="Helical" evidence="9">
    <location>
        <begin position="203"/>
        <end position="223"/>
    </location>
</feature>
<dbReference type="Proteomes" id="UP000198923">
    <property type="component" value="Unassembled WGS sequence"/>
</dbReference>
<dbReference type="EMBL" id="FNCN01000003">
    <property type="protein sequence ID" value="SDG29533.1"/>
    <property type="molecule type" value="Genomic_DNA"/>
</dbReference>
<evidence type="ECO:0000256" key="1">
    <source>
        <dbReference type="ARBA" id="ARBA00004141"/>
    </source>
</evidence>
<evidence type="ECO:0000259" key="10">
    <source>
        <dbReference type="Pfam" id="PF09375"/>
    </source>
</evidence>
<dbReference type="CDD" id="cd14656">
    <property type="entry name" value="Imelysin-like_EfeO"/>
    <property type="match status" value="1"/>
</dbReference>
<evidence type="ECO:0000256" key="3">
    <source>
        <dbReference type="ARBA" id="ARBA00005989"/>
    </source>
</evidence>
<evidence type="ECO:0000256" key="7">
    <source>
        <dbReference type="ARBA" id="ARBA00022989"/>
    </source>
</evidence>
<protein>
    <submittedName>
        <fullName evidence="11">High-affinity iron transporter</fullName>
    </submittedName>
</protein>
<comment type="similarity">
    <text evidence="3">Belongs to the EfeM/EfeO family.</text>
</comment>
<sequence>MKLGLPTLSGSWLRFPPKGLMVWDNAFPSFLIGLREGLEAGLIVSVLVATLVRSDQRARLPHVWTGALAAVALAMGFGAVLTFTSANLTGKAQEAFAGTLSLVAVVFVTAMVFWMRRSARSLSGELKEKVQAALSMGAGVLVVTSFLATGREGLETALFLWTTAQAAGESVGPLVGAAGGLLLAAGLCWGLYRRVLKINLTRFFTVTGTVLIVIAAGVLGYGVRDLQASGLLPGAGSFAFDVSGSIDPGSWYATLVQGTLNLTPAMTWLQVIAYAGYAAITMTVFLRRSRSAVPAARPAPAEGRKRRLPSWTVPVAVVAVPVVAAGAVIAVLGGKTTSDTPVILVSAQDCGKGFTPPAPGRQTFQVRNTGDRTAEVYLLDPTTNAVYGEVEGVAPGTTRSLVATIGAGSYAWRCVPNDGSVVTSASVRVNAGGAVAAVVPVSERDLAAPLASYRAYVDKGLAELAAETRGLQRDIEAGDLEQARRDWLPAHLRYASLGAAYGTFEDFDAKINGRAAGLAEGVKDADFTGFHRLEYGLWHGEPAKSLADVAKRLTDDVDALRKSFPTQDFQAGDLPLRTHEILENTLQHELTGAADYGSGSTLATAQANLDGTRTLLDLLRPLVDARNPQVVPAVDLWMKRTAELVKAAQTDTGEWTPVEAFSPAARQRLNGTVSQLLEELAPIPNLLEIRKAS</sequence>
<comment type="subcellular location">
    <subcellularLocation>
        <location evidence="2">Cell envelope</location>
    </subcellularLocation>
    <subcellularLocation>
        <location evidence="1">Membrane</location>
        <topology evidence="1">Multi-pass membrane protein</topology>
    </subcellularLocation>
</comment>
<dbReference type="Pfam" id="PF03239">
    <property type="entry name" value="FTR1"/>
    <property type="match status" value="1"/>
</dbReference>
<evidence type="ECO:0000256" key="9">
    <source>
        <dbReference type="SAM" id="Phobius"/>
    </source>
</evidence>
<organism evidence="11 12">
    <name type="scientific">Sinosporangium album</name>
    <dbReference type="NCBI Taxonomy" id="504805"/>
    <lineage>
        <taxon>Bacteria</taxon>
        <taxon>Bacillati</taxon>
        <taxon>Actinomycetota</taxon>
        <taxon>Actinomycetes</taxon>
        <taxon>Streptosporangiales</taxon>
        <taxon>Streptosporangiaceae</taxon>
        <taxon>Sinosporangium</taxon>
    </lineage>
</organism>
<dbReference type="Pfam" id="PF09375">
    <property type="entry name" value="Peptidase_M75"/>
    <property type="match status" value="1"/>
</dbReference>
<dbReference type="PANTHER" id="PTHR31632:SF2">
    <property type="entry name" value="PLASMA MEMBRANE IRON PERMEASE"/>
    <property type="match status" value="1"/>
</dbReference>
<keyword evidence="5 9" id="KW-0812">Transmembrane</keyword>
<keyword evidence="6" id="KW-0732">Signal</keyword>
<evidence type="ECO:0000256" key="8">
    <source>
        <dbReference type="ARBA" id="ARBA00023136"/>
    </source>
</evidence>
<dbReference type="InterPro" id="IPR018976">
    <property type="entry name" value="Imelysin-like"/>
</dbReference>
<evidence type="ECO:0000313" key="12">
    <source>
        <dbReference type="Proteomes" id="UP000198923"/>
    </source>
</evidence>